<evidence type="ECO:0000313" key="1">
    <source>
        <dbReference type="EMBL" id="GFE53072.1"/>
    </source>
</evidence>
<protein>
    <submittedName>
        <fullName evidence="1">Spherical body protein, putative</fullName>
    </submittedName>
</protein>
<name>A0A9W5TAU8_BABOV</name>
<sequence>MVKRKWGNGTVLIRGDTIKIDVSSTEIDNKDIIILDNVNLGEWIYRQYSIVISMLPTYVHVTVVDSKNQCILYDLIGDEYVTHVDVFTHLAFNRRFIVINTKKALGSGFVDIKRAYMHQESTEAVCYYDLNNIEGVQIINLLYSIRIKEPSASVAVGNSNNDGITGLTAPVHGNVKCANTMASLNVDDSNVVTVKDSSINTLSDDVDDSSINTVVDSDVMTPIVSSTNSTLDNNMVPVVDSTNSTLNSNVITSVAGSSDTLDNNVVPVAGSSNTMDSDVMTPIVSSTNSTLVDADINTLDGDLLPLFDSEIYTLIDDLLSRGYNGINTVADSDVMNPGVDSGNSAVADSGDNRIEDDVIVVDDDEMTDDDVILVHDDEMTDDDVILVDDVDDFNLAADNVEDLCTPQGENNEGGSIFEVFYQYFKQLSESDEI</sequence>
<comment type="caution">
    <text evidence="1">The sequence shown here is derived from an EMBL/GenBank/DDBJ whole genome shotgun (WGS) entry which is preliminary data.</text>
</comment>
<dbReference type="Proteomes" id="UP001057455">
    <property type="component" value="Unassembled WGS sequence"/>
</dbReference>
<reference evidence="1" key="1">
    <citation type="submission" date="2019-12" db="EMBL/GenBank/DDBJ databases">
        <title>Genome sequence of Babesia ovis.</title>
        <authorList>
            <person name="Yamagishi J."/>
            <person name="Sevinc F."/>
            <person name="Xuan X."/>
        </authorList>
    </citation>
    <scope>NUCLEOTIDE SEQUENCE</scope>
    <source>
        <strain evidence="1">Selcuk</strain>
    </source>
</reference>
<evidence type="ECO:0000313" key="2">
    <source>
        <dbReference type="Proteomes" id="UP001057455"/>
    </source>
</evidence>
<gene>
    <name evidence="1" type="ORF">BaOVIS_004760</name>
</gene>
<accession>A0A9W5TAU8</accession>
<dbReference type="EMBL" id="BLIY01000003">
    <property type="protein sequence ID" value="GFE53072.1"/>
    <property type="molecule type" value="Genomic_DNA"/>
</dbReference>
<organism evidence="1 2">
    <name type="scientific">Babesia ovis</name>
    <dbReference type="NCBI Taxonomy" id="5869"/>
    <lineage>
        <taxon>Eukaryota</taxon>
        <taxon>Sar</taxon>
        <taxon>Alveolata</taxon>
        <taxon>Apicomplexa</taxon>
        <taxon>Aconoidasida</taxon>
        <taxon>Piroplasmida</taxon>
        <taxon>Babesiidae</taxon>
        <taxon>Babesia</taxon>
    </lineage>
</organism>
<dbReference type="AlphaFoldDB" id="A0A9W5TAU8"/>
<proteinExistence type="predicted"/>
<keyword evidence="2" id="KW-1185">Reference proteome</keyword>